<organism evidence="1 2">
    <name type="scientific">Colletotrichum shisoi</name>
    <dbReference type="NCBI Taxonomy" id="2078593"/>
    <lineage>
        <taxon>Eukaryota</taxon>
        <taxon>Fungi</taxon>
        <taxon>Dikarya</taxon>
        <taxon>Ascomycota</taxon>
        <taxon>Pezizomycotina</taxon>
        <taxon>Sordariomycetes</taxon>
        <taxon>Hypocreomycetidae</taxon>
        <taxon>Glomerellales</taxon>
        <taxon>Glomerellaceae</taxon>
        <taxon>Colletotrichum</taxon>
        <taxon>Colletotrichum destructivum species complex</taxon>
    </lineage>
</organism>
<comment type="caution">
    <text evidence="1">The sequence shown here is derived from an EMBL/GenBank/DDBJ whole genome shotgun (WGS) entry which is preliminary data.</text>
</comment>
<sequence length="204" mass="22621">MAAEHHGRPVAAAAAAAVAAGNAPPPSTLAAQLVENISASAKSTRSEENAELKRLFAVIEKVKNKPDLLKDAEQRTEHNHMLIYVYARVVLEGIKLDDPFADRNHLRSEALKAINFLKVTIEETPNVLSHTTDGKQFVFRGEEPLWIWVFPKILRLLGHSRCVDLAEPIEGFFQFLILAVIRTGSMWKLLSSVILYLRETSSAG</sequence>
<dbReference type="Proteomes" id="UP000326340">
    <property type="component" value="Unassembled WGS sequence"/>
</dbReference>
<accession>A0A5Q4C3G4</accession>
<evidence type="ECO:0000313" key="2">
    <source>
        <dbReference type="Proteomes" id="UP000326340"/>
    </source>
</evidence>
<keyword evidence="2" id="KW-1185">Reference proteome</keyword>
<gene>
    <name evidence="1" type="ORF">CSHISOI_02226</name>
</gene>
<protein>
    <submittedName>
        <fullName evidence="1">Uncharacterized protein</fullName>
    </submittedName>
</protein>
<proteinExistence type="predicted"/>
<dbReference type="EMBL" id="PUHP01000111">
    <property type="protein sequence ID" value="TQN73227.1"/>
    <property type="molecule type" value="Genomic_DNA"/>
</dbReference>
<name>A0A5Q4C3G4_9PEZI</name>
<dbReference type="OrthoDB" id="381190at2759"/>
<dbReference type="AlphaFoldDB" id="A0A5Q4C3G4"/>
<evidence type="ECO:0000313" key="1">
    <source>
        <dbReference type="EMBL" id="TQN73227.1"/>
    </source>
</evidence>
<reference evidence="1 2" key="1">
    <citation type="journal article" date="2019" name="Sci. Rep.">
        <title>Colletotrichum shisoi sp. nov., an anthracnose pathogen of Perilla frutescens in Japan: molecular phylogenetic, morphological and genomic evidence.</title>
        <authorList>
            <person name="Gan P."/>
            <person name="Tsushima A."/>
            <person name="Hiroyama R."/>
            <person name="Narusaka M."/>
            <person name="Takano Y."/>
            <person name="Narusaka Y."/>
            <person name="Kawaradani M."/>
            <person name="Damm U."/>
            <person name="Shirasu K."/>
        </authorList>
    </citation>
    <scope>NUCLEOTIDE SEQUENCE [LARGE SCALE GENOMIC DNA]</scope>
    <source>
        <strain evidence="1 2">PG-2018a</strain>
    </source>
</reference>